<proteinExistence type="predicted"/>
<organism evidence="4 5">
    <name type="scientific">Stenotrophomonas phage Philippe</name>
    <dbReference type="NCBI Taxonomy" id="2859655"/>
    <lineage>
        <taxon>Viruses</taxon>
        <taxon>Duplodnaviria</taxon>
        <taxon>Heunggongvirae</taxon>
        <taxon>Uroviricota</taxon>
        <taxon>Caudoviricetes</taxon>
        <taxon>Schitoviridae</taxon>
        <taxon>Philippevirus</taxon>
        <taxon>Philippevirus philippe</taxon>
    </lineage>
</organism>
<dbReference type="SUPFAM" id="SSF53955">
    <property type="entry name" value="Lysozyme-like"/>
    <property type="match status" value="1"/>
</dbReference>
<name>A0AAE7WMM2_9CAUD</name>
<feature type="domain" description="Transglycosylase SLT" evidence="3">
    <location>
        <begin position="293"/>
        <end position="384"/>
    </location>
</feature>
<sequence length="676" mass="71091">MADLRWNQVAAPQFGDAMRGLQMAGSSISSGFGGLGDVLAQRMALMQGQADRQALAGAYQYTDADAYRQALASGSVIGDPNRLSLGVLEALGGRAGVLDRENTGRIAAAANQYALDRTRDLDARGDAAAPFAASMLGAAGSGNVAEQLMAASNGREAVSRLPIDQQIALARGVQDAGRSRLTMQGQDIGNQAAQFGLNRDQISFADQQAAQRALQYVQENSADPTSARQAYTQATRGLSAAAANAVRSSMDPTLFGYVGAGAGGPVAQATSGGPGASGYSFVDRDALHIAQRQAESGNRPNAVSNKGAQGLMQLMPATAREWEDKLGVPAGSTKTNPEINERVGRAYMDSLVQRYDGNQVQALAAYNWGMGNVDKWIANGQDFSKLPKETRDYIGKILPTQAGVSNPLATAGQQDEIARRFNQNNSNSSTARVMSLIDSQEAIGDVAKGLTDGALKGMRQGEVVGELNRIMRDGNVNAAQAGAILADSLQDRGIASRVGNGVLNYLTRGVLGDRAGVSFNEGRINSEVQRLNSTAALQAVSSNRDLQTASTRLAASQANIDQLRQNVQALTVRARDMPNEGNRGALARAEANLARAYIGHQQLMGVTEGAAYQADLASRQAAPARQVGGAPAAQQVPAAATHLETSKWLQNMQKMQRGEASPPNTNNGQPSWLIVR</sequence>
<evidence type="ECO:0000256" key="2">
    <source>
        <dbReference type="SAM" id="MobiDB-lite"/>
    </source>
</evidence>
<keyword evidence="1" id="KW-0175">Coiled coil</keyword>
<evidence type="ECO:0000313" key="4">
    <source>
        <dbReference type="EMBL" id="QYW02271.1"/>
    </source>
</evidence>
<evidence type="ECO:0000256" key="1">
    <source>
        <dbReference type="SAM" id="Coils"/>
    </source>
</evidence>
<dbReference type="InterPro" id="IPR008258">
    <property type="entry name" value="Transglycosylase_SLT_dom_1"/>
</dbReference>
<dbReference type="CDD" id="cd16896">
    <property type="entry name" value="LT_Slt70-like"/>
    <property type="match status" value="1"/>
</dbReference>
<protein>
    <submittedName>
        <fullName evidence="4">Lytic transglycosylase</fullName>
    </submittedName>
</protein>
<dbReference type="Gene3D" id="1.10.530.10">
    <property type="match status" value="1"/>
</dbReference>
<reference evidence="4" key="1">
    <citation type="submission" date="2021-06" db="EMBL/GenBank/DDBJ databases">
        <title>Complete genome sequence of Stenotrophomonas maltophilia phage Philippe.</title>
        <authorList>
            <person name="Vallavanatt I."/>
            <person name="Bartz M."/>
            <person name="Clark J."/>
            <person name="Burrowes B."/>
            <person name="Liu M."/>
            <person name="Gill J."/>
        </authorList>
    </citation>
    <scope>NUCLEOTIDE SEQUENCE</scope>
</reference>
<evidence type="ECO:0000259" key="3">
    <source>
        <dbReference type="Pfam" id="PF01464"/>
    </source>
</evidence>
<dbReference type="InterPro" id="IPR023346">
    <property type="entry name" value="Lysozyme-like_dom_sf"/>
</dbReference>
<dbReference type="EMBL" id="MZ326861">
    <property type="protein sequence ID" value="QYW02271.1"/>
    <property type="molecule type" value="Genomic_DNA"/>
</dbReference>
<dbReference type="PANTHER" id="PTHR37423:SF2">
    <property type="entry name" value="MEMBRANE-BOUND LYTIC MUREIN TRANSGLYCOSYLASE C"/>
    <property type="match status" value="1"/>
</dbReference>
<feature type="coiled-coil region" evidence="1">
    <location>
        <begin position="546"/>
        <end position="573"/>
    </location>
</feature>
<dbReference type="PANTHER" id="PTHR37423">
    <property type="entry name" value="SOLUBLE LYTIC MUREIN TRANSGLYCOSYLASE-RELATED"/>
    <property type="match status" value="1"/>
</dbReference>
<accession>A0AAE7WMM2</accession>
<dbReference type="Pfam" id="PF01464">
    <property type="entry name" value="SLT"/>
    <property type="match status" value="1"/>
</dbReference>
<feature type="region of interest" description="Disordered" evidence="2">
    <location>
        <begin position="653"/>
        <end position="676"/>
    </location>
</feature>
<keyword evidence="5" id="KW-1185">Reference proteome</keyword>
<evidence type="ECO:0000313" key="5">
    <source>
        <dbReference type="Proteomes" id="UP000827261"/>
    </source>
</evidence>
<dbReference type="Proteomes" id="UP000827261">
    <property type="component" value="Segment"/>
</dbReference>
<gene>
    <name evidence="4" type="ORF">CPT_Philippe_078</name>
</gene>